<evidence type="ECO:0000313" key="5">
    <source>
        <dbReference type="Proteomes" id="UP000438429"/>
    </source>
</evidence>
<dbReference type="Proteomes" id="UP000438429">
    <property type="component" value="Unassembled WGS sequence"/>
</dbReference>
<evidence type="ECO:0000313" key="2">
    <source>
        <dbReference type="EMBL" id="AWP19178.1"/>
    </source>
</evidence>
<gene>
    <name evidence="3" type="ORF">F2P81_015207</name>
    <name evidence="2" type="ORF">SMAX5B_008685</name>
</gene>
<reference evidence="3 5" key="2">
    <citation type="submission" date="2019-06" db="EMBL/GenBank/DDBJ databases">
        <title>Draft genomes of female and male turbot (Scophthalmus maximus).</title>
        <authorList>
            <person name="Xu H."/>
            <person name="Xu X.-W."/>
            <person name="Shao C."/>
            <person name="Chen S."/>
        </authorList>
    </citation>
    <scope>NUCLEOTIDE SEQUENCE [LARGE SCALE GENOMIC DNA]</scope>
    <source>
        <strain evidence="3">Ysfricsl-2016a</strain>
        <tissue evidence="3">Blood</tissue>
    </source>
</reference>
<sequence>MEKLRLSSGPAQRHRASREQDAKQEFIDSEFKGVTVIQIADKFVCTFDTARKQFIEHLIDALVKTSPGNDLDILDCFDAIFNPVRYPGTETEQHLHSFYG</sequence>
<organism evidence="2 4">
    <name type="scientific">Scophthalmus maximus</name>
    <name type="common">Turbot</name>
    <name type="synonym">Psetta maxima</name>
    <dbReference type="NCBI Taxonomy" id="52904"/>
    <lineage>
        <taxon>Eukaryota</taxon>
        <taxon>Metazoa</taxon>
        <taxon>Chordata</taxon>
        <taxon>Craniata</taxon>
        <taxon>Vertebrata</taxon>
        <taxon>Euteleostomi</taxon>
        <taxon>Actinopterygii</taxon>
        <taxon>Neopterygii</taxon>
        <taxon>Teleostei</taxon>
        <taxon>Neoteleostei</taxon>
        <taxon>Acanthomorphata</taxon>
        <taxon>Carangaria</taxon>
        <taxon>Pleuronectiformes</taxon>
        <taxon>Pleuronectoidei</taxon>
        <taxon>Scophthalmidae</taxon>
        <taxon>Scophthalmus</taxon>
    </lineage>
</organism>
<dbReference type="AlphaFoldDB" id="A0A2U9CRG1"/>
<proteinExistence type="predicted"/>
<name>A0A2U9CRG1_SCOMX</name>
<reference evidence="2 4" key="1">
    <citation type="submission" date="2017-12" db="EMBL/GenBank/DDBJ databases">
        <title>Integrating genomic resources of turbot (Scophthalmus maximus) in depth evaluation of genetic and physical mapping variation across individuals.</title>
        <authorList>
            <person name="Martinez P."/>
        </authorList>
    </citation>
    <scope>NUCLEOTIDE SEQUENCE [LARGE SCALE GENOMIC DNA]</scope>
</reference>
<accession>A0A2U9CRG1</accession>
<keyword evidence="4" id="KW-1185">Reference proteome</keyword>
<evidence type="ECO:0000313" key="3">
    <source>
        <dbReference type="EMBL" id="KAF0032917.1"/>
    </source>
</evidence>
<evidence type="ECO:0000313" key="4">
    <source>
        <dbReference type="Proteomes" id="UP000246464"/>
    </source>
</evidence>
<protein>
    <submittedName>
        <fullName evidence="2">Uncharacterized protein</fullName>
    </submittedName>
</protein>
<evidence type="ECO:0000256" key="1">
    <source>
        <dbReference type="SAM" id="MobiDB-lite"/>
    </source>
</evidence>
<dbReference type="Proteomes" id="UP000246464">
    <property type="component" value="Chromosome 19"/>
</dbReference>
<dbReference type="EMBL" id="CP026261">
    <property type="protein sequence ID" value="AWP19178.1"/>
    <property type="molecule type" value="Genomic_DNA"/>
</dbReference>
<dbReference type="EMBL" id="VEVO01000013">
    <property type="protein sequence ID" value="KAF0032917.1"/>
    <property type="molecule type" value="Genomic_DNA"/>
</dbReference>
<feature type="region of interest" description="Disordered" evidence="1">
    <location>
        <begin position="1"/>
        <end position="22"/>
    </location>
</feature>